<accession>A0A1M7KIT5</accession>
<sequence length="185" mass="19629">MSHRPKRQSGATLLVVLSLLAITSVMALGALQSALVDERLAGNLVAMSRAQLAAEWGAAQQLGRMTRHDSTSHGAADSLTCRDIRIKELDESDSGLQAENVRLSSEPRVGYLQGDCDSHGEVGYWVMGWVSNGEAVVARHLVLLVPELTLDSTPDSASDPVPDSNSSAASTTTPSMLWIDGGFVD</sequence>
<gene>
    <name evidence="2" type="ORF">HCU01_33110</name>
    <name evidence="3" type="ORF">SAMN05660971_03544</name>
</gene>
<evidence type="ECO:0008006" key="6">
    <source>
        <dbReference type="Google" id="ProtNLM"/>
    </source>
</evidence>
<evidence type="ECO:0000313" key="4">
    <source>
        <dbReference type="Proteomes" id="UP000184123"/>
    </source>
</evidence>
<keyword evidence="5" id="KW-1185">Reference proteome</keyword>
<feature type="region of interest" description="Disordered" evidence="1">
    <location>
        <begin position="152"/>
        <end position="173"/>
    </location>
</feature>
<dbReference type="EMBL" id="BJXU01000144">
    <property type="protein sequence ID" value="GEN25362.1"/>
    <property type="molecule type" value="Genomic_DNA"/>
</dbReference>
<evidence type="ECO:0000256" key="1">
    <source>
        <dbReference type="SAM" id="MobiDB-lite"/>
    </source>
</evidence>
<name>A0A1M7KIT5_9GAMM</name>
<dbReference type="RefSeq" id="WP_073436536.1">
    <property type="nucleotide sequence ID" value="NZ_BJXU01000144.1"/>
</dbReference>
<dbReference type="AlphaFoldDB" id="A0A1M7KIT5"/>
<evidence type="ECO:0000313" key="2">
    <source>
        <dbReference type="EMBL" id="GEN25362.1"/>
    </source>
</evidence>
<evidence type="ECO:0000313" key="3">
    <source>
        <dbReference type="EMBL" id="SHM65316.1"/>
    </source>
</evidence>
<protein>
    <recommendedName>
        <fullName evidence="6">Type IV pilus assembly protein PilX</fullName>
    </recommendedName>
</protein>
<dbReference type="Proteomes" id="UP000184123">
    <property type="component" value="Unassembled WGS sequence"/>
</dbReference>
<proteinExistence type="predicted"/>
<dbReference type="STRING" id="44933.SAMN05660971_03544"/>
<dbReference type="Proteomes" id="UP000321726">
    <property type="component" value="Unassembled WGS sequence"/>
</dbReference>
<dbReference type="OrthoDB" id="10011108at2"/>
<organism evidence="3 4">
    <name type="scientific">Halomonas cupida</name>
    <dbReference type="NCBI Taxonomy" id="44933"/>
    <lineage>
        <taxon>Bacteria</taxon>
        <taxon>Pseudomonadati</taxon>
        <taxon>Pseudomonadota</taxon>
        <taxon>Gammaproteobacteria</taxon>
        <taxon>Oceanospirillales</taxon>
        <taxon>Halomonadaceae</taxon>
        <taxon>Halomonas</taxon>
    </lineage>
</organism>
<reference evidence="3 4" key="1">
    <citation type="submission" date="2016-11" db="EMBL/GenBank/DDBJ databases">
        <authorList>
            <person name="Jaros S."/>
            <person name="Januszkiewicz K."/>
            <person name="Wedrychowicz H."/>
        </authorList>
    </citation>
    <scope>NUCLEOTIDE SEQUENCE [LARGE SCALE GENOMIC DNA]</scope>
    <source>
        <strain evidence="3 4">DSM 4740</strain>
    </source>
</reference>
<reference evidence="2 5" key="2">
    <citation type="submission" date="2019-07" db="EMBL/GenBank/DDBJ databases">
        <title>Whole genome shotgun sequence of Halomonas cupida NBRC 102219.</title>
        <authorList>
            <person name="Hosoyama A."/>
            <person name="Uohara A."/>
            <person name="Ohji S."/>
            <person name="Ichikawa N."/>
        </authorList>
    </citation>
    <scope>NUCLEOTIDE SEQUENCE [LARGE SCALE GENOMIC DNA]</scope>
    <source>
        <strain evidence="2 5">NBRC 102219</strain>
    </source>
</reference>
<evidence type="ECO:0000313" key="5">
    <source>
        <dbReference type="Proteomes" id="UP000321726"/>
    </source>
</evidence>
<dbReference type="EMBL" id="FRCA01000010">
    <property type="protein sequence ID" value="SHM65316.1"/>
    <property type="molecule type" value="Genomic_DNA"/>
</dbReference>